<keyword evidence="3" id="KW-0732">Signal</keyword>
<feature type="chain" id="PRO_5003288839" evidence="3">
    <location>
        <begin position="22"/>
        <end position="358"/>
    </location>
</feature>
<feature type="transmembrane region" description="Helical" evidence="2">
    <location>
        <begin position="187"/>
        <end position="211"/>
    </location>
</feature>
<sequence length="358" mass="41368">MFCVSAALALMILFLIQQYNTSFMSSLVFKKNDLEPSDASFFERSPFNQIDYGNRTHGLAPLFKLESSMKPVFLEEGDLEVSCNHDDSVTLACSYKGRVKTPRYYIEEITFENFHQDRMPFRFHWDRNATINDPGNKLTFNKLAQYFFLFETLHSEEDTYSNIDDFVYYDAFNELYHKVEAYYSGAVYWRIVTTNFISVSLVVLFFFHVMLTVSKRLASQRVQSEDESTNIHLDKEATRDMDVPMPPSQTSGQTTTSTDIESDRDETQLAVKKFYHQLQIFSKAQGILMIFHLFAFVFLMLIISVADSLIISSFSEGLVSAADRSSVESQNKPLSQYLIGIIIIYSAYYILLYRASLY</sequence>
<feature type="transmembrane region" description="Helical" evidence="2">
    <location>
        <begin position="334"/>
        <end position="353"/>
    </location>
</feature>
<evidence type="ECO:0000256" key="2">
    <source>
        <dbReference type="SAM" id="Phobius"/>
    </source>
</evidence>
<feature type="region of interest" description="Disordered" evidence="1">
    <location>
        <begin position="240"/>
        <end position="261"/>
    </location>
</feature>
<feature type="signal peptide" evidence="3">
    <location>
        <begin position="1"/>
        <end position="21"/>
    </location>
</feature>
<dbReference type="AlphaFoldDB" id="F2QUZ3"/>
<reference key="2">
    <citation type="submission" date="2011-04" db="EMBL/GenBank/DDBJ databases">
        <title>High-quality genome sequence of Pichia pastoris CBS 7435.</title>
        <authorList>
            <person name="Kueberl A."/>
            <person name="Schneider J."/>
            <person name="Thallinger G.G."/>
            <person name="Anderl I."/>
            <person name="Wibberg D."/>
            <person name="Hajek T."/>
            <person name="Jaenicke S."/>
            <person name="Brinkrolf K."/>
            <person name="Goesmann A."/>
            <person name="Szczepanowski R."/>
            <person name="Puehler A."/>
            <person name="Schwab H."/>
            <person name="Glieder A."/>
            <person name="Pichler H."/>
        </authorList>
    </citation>
    <scope>NUCLEOTIDE SEQUENCE</scope>
    <source>
        <strain>CBS 7435</strain>
    </source>
</reference>
<feature type="transmembrane region" description="Helical" evidence="2">
    <location>
        <begin position="287"/>
        <end position="314"/>
    </location>
</feature>
<evidence type="ECO:0000313" key="4">
    <source>
        <dbReference type="EMBL" id="CCA39221.1"/>
    </source>
</evidence>
<organism evidence="4 5">
    <name type="scientific">Komagataella phaffii (strain ATCC 76273 / CBS 7435 / CECT 11047 / NRRL Y-11430 / Wegner 21-1)</name>
    <name type="common">Yeast</name>
    <name type="synonym">Pichia pastoris</name>
    <dbReference type="NCBI Taxonomy" id="981350"/>
    <lineage>
        <taxon>Eukaryota</taxon>
        <taxon>Fungi</taxon>
        <taxon>Dikarya</taxon>
        <taxon>Ascomycota</taxon>
        <taxon>Saccharomycotina</taxon>
        <taxon>Pichiomycetes</taxon>
        <taxon>Pichiales</taxon>
        <taxon>Pichiaceae</taxon>
        <taxon>Komagataella</taxon>
    </lineage>
</organism>
<reference evidence="4 5" key="1">
    <citation type="journal article" date="2011" name="J. Biotechnol.">
        <title>High-quality genome sequence of Pichia pastoris CBS7435.</title>
        <authorList>
            <person name="Kuberl A."/>
            <person name="Schneider J."/>
            <person name="Thallinger G.G."/>
            <person name="Anderl I."/>
            <person name="Wibberg D."/>
            <person name="Hajek T."/>
            <person name="Jaenicke S."/>
            <person name="Brinkrolf K."/>
            <person name="Goesmann A."/>
            <person name="Szczepanowski R."/>
            <person name="Puhler A."/>
            <person name="Schwab H."/>
            <person name="Glieder A."/>
            <person name="Pichler H."/>
        </authorList>
    </citation>
    <scope>NUCLEOTIDE SEQUENCE [LARGE SCALE GENOMIC DNA]</scope>
    <source>
        <strain evidence="5">ATCC 76273 / CBS 7435 / CECT 11047 / NRRL Y-11430 / Wegner 21-1</strain>
    </source>
</reference>
<evidence type="ECO:0000256" key="3">
    <source>
        <dbReference type="SAM" id="SignalP"/>
    </source>
</evidence>
<evidence type="ECO:0000256" key="1">
    <source>
        <dbReference type="SAM" id="MobiDB-lite"/>
    </source>
</evidence>
<evidence type="ECO:0000313" key="5">
    <source>
        <dbReference type="Proteomes" id="UP000006853"/>
    </source>
</evidence>
<name>F2QUZ3_KOMPC</name>
<accession>F2QUZ3</accession>
<dbReference type="HOGENOM" id="CLU_774133_0_0_1"/>
<keyword evidence="2" id="KW-0472">Membrane</keyword>
<dbReference type="EMBL" id="FR839630">
    <property type="protein sequence ID" value="CCA39221.1"/>
    <property type="molecule type" value="Genomic_DNA"/>
</dbReference>
<gene>
    <name evidence="4" type="ordered locus">PP7435_Chr3-0250</name>
</gene>
<keyword evidence="2" id="KW-1133">Transmembrane helix</keyword>
<feature type="compositionally biased region" description="Low complexity" evidence="1">
    <location>
        <begin position="248"/>
        <end position="258"/>
    </location>
</feature>
<protein>
    <submittedName>
        <fullName evidence="4">Uncharacterized protein</fullName>
    </submittedName>
</protein>
<keyword evidence="2" id="KW-0812">Transmembrane</keyword>
<keyword evidence="5" id="KW-1185">Reference proteome</keyword>
<reference evidence="4 5" key="3">
    <citation type="journal article" date="2016" name="FEMS Yeast Res.">
        <title>Curation of the genome annotation of Pichia pastoris (Komagataella phaffii) CBS7435 from gene level to protein function.</title>
        <authorList>
            <person name="Valli M."/>
            <person name="Tatto N.E."/>
            <person name="Peymann A."/>
            <person name="Gruber C."/>
            <person name="Landes N."/>
            <person name="Ekker H."/>
            <person name="Thallinger G.G."/>
            <person name="Mattanovich D."/>
            <person name="Gasser B."/>
            <person name="Graf A.B."/>
        </authorList>
    </citation>
    <scope>GENOME REANNOTATION</scope>
    <source>
        <strain evidence="4 5">ATCC 76273 / CBS 7435 / CECT 11047 / NRRL Y-11430 / Wegner 21-1</strain>
    </source>
</reference>
<dbReference type="Proteomes" id="UP000006853">
    <property type="component" value="Chromosome 3"/>
</dbReference>
<proteinExistence type="predicted"/>